<evidence type="ECO:0000313" key="9">
    <source>
        <dbReference type="EMBL" id="NML47676.1"/>
    </source>
</evidence>
<feature type="signal peptide" evidence="8">
    <location>
        <begin position="1"/>
        <end position="21"/>
    </location>
</feature>
<dbReference type="NCBIfam" id="NF047847">
    <property type="entry name" value="SS_mature_LptM"/>
    <property type="match status" value="1"/>
</dbReference>
<comment type="subcellular location">
    <subcellularLocation>
        <location evidence="1">Cell outer membrane</location>
        <topology evidence="1">Lipid-anchor</topology>
    </subcellularLocation>
</comment>
<evidence type="ECO:0000256" key="1">
    <source>
        <dbReference type="ARBA" id="ARBA00004459"/>
    </source>
</evidence>
<keyword evidence="4" id="KW-0564">Palmitate</keyword>
<feature type="chain" id="PRO_5032925070" description="Lipoprotein" evidence="8">
    <location>
        <begin position="22"/>
        <end position="85"/>
    </location>
</feature>
<organism evidence="9 10">
    <name type="scientific">Ramlibacter agri</name>
    <dbReference type="NCBI Taxonomy" id="2728837"/>
    <lineage>
        <taxon>Bacteria</taxon>
        <taxon>Pseudomonadati</taxon>
        <taxon>Pseudomonadota</taxon>
        <taxon>Betaproteobacteria</taxon>
        <taxon>Burkholderiales</taxon>
        <taxon>Comamonadaceae</taxon>
        <taxon>Ramlibacter</taxon>
    </lineage>
</organism>
<dbReference type="Proteomes" id="UP000541185">
    <property type="component" value="Unassembled WGS sequence"/>
</dbReference>
<feature type="region of interest" description="Disordered" evidence="7">
    <location>
        <begin position="59"/>
        <end position="85"/>
    </location>
</feature>
<evidence type="ECO:0000313" key="10">
    <source>
        <dbReference type="Proteomes" id="UP000541185"/>
    </source>
</evidence>
<protein>
    <recommendedName>
        <fullName evidence="11">Lipoprotein</fullName>
    </recommendedName>
</protein>
<dbReference type="PROSITE" id="PS51257">
    <property type="entry name" value="PROKAR_LIPOPROTEIN"/>
    <property type="match status" value="1"/>
</dbReference>
<keyword evidence="2 8" id="KW-0732">Signal</keyword>
<dbReference type="GO" id="GO:0009279">
    <property type="term" value="C:cell outer membrane"/>
    <property type="evidence" value="ECO:0007669"/>
    <property type="project" value="UniProtKB-SubCell"/>
</dbReference>
<dbReference type="Pfam" id="PF13627">
    <property type="entry name" value="LptM_cons"/>
    <property type="match status" value="1"/>
</dbReference>
<dbReference type="InterPro" id="IPR032831">
    <property type="entry name" value="LptM_cons"/>
</dbReference>
<keyword evidence="6" id="KW-0449">Lipoprotein</keyword>
<reference evidence="9 10" key="1">
    <citation type="submission" date="2020-04" db="EMBL/GenBank/DDBJ databases">
        <title>Ramlibacter sp. G-1-2-2 isolated from soil.</title>
        <authorList>
            <person name="Dahal R.H."/>
        </authorList>
    </citation>
    <scope>NUCLEOTIDE SEQUENCE [LARGE SCALE GENOMIC DNA]</scope>
    <source>
        <strain evidence="9 10">G-1-2-2</strain>
    </source>
</reference>
<gene>
    <name evidence="9" type="ORF">HHL11_28260</name>
</gene>
<dbReference type="AlphaFoldDB" id="A0A848H9J7"/>
<keyword evidence="5" id="KW-0998">Cell outer membrane</keyword>
<dbReference type="EMBL" id="JABBFX010000003">
    <property type="protein sequence ID" value="NML47676.1"/>
    <property type="molecule type" value="Genomic_DNA"/>
</dbReference>
<evidence type="ECO:0000256" key="6">
    <source>
        <dbReference type="ARBA" id="ARBA00023288"/>
    </source>
</evidence>
<name>A0A848H9J7_9BURK</name>
<accession>A0A848H9J7</accession>
<evidence type="ECO:0000256" key="4">
    <source>
        <dbReference type="ARBA" id="ARBA00023139"/>
    </source>
</evidence>
<evidence type="ECO:0000256" key="8">
    <source>
        <dbReference type="SAM" id="SignalP"/>
    </source>
</evidence>
<sequence length="85" mass="8430">MPGFRLFQILVSAPARRLVLAAAGVALLGACGQKGPLYLPQGEAAAGRTTLGEIITPAPSTAVTTPRPAASAVPESGKAVPGVQP</sequence>
<evidence type="ECO:0000256" key="3">
    <source>
        <dbReference type="ARBA" id="ARBA00023136"/>
    </source>
</evidence>
<evidence type="ECO:0000256" key="7">
    <source>
        <dbReference type="SAM" id="MobiDB-lite"/>
    </source>
</evidence>
<comment type="caution">
    <text evidence="9">The sequence shown here is derived from an EMBL/GenBank/DDBJ whole genome shotgun (WGS) entry which is preliminary data.</text>
</comment>
<evidence type="ECO:0008006" key="11">
    <source>
        <dbReference type="Google" id="ProtNLM"/>
    </source>
</evidence>
<evidence type="ECO:0000256" key="5">
    <source>
        <dbReference type="ARBA" id="ARBA00023237"/>
    </source>
</evidence>
<proteinExistence type="predicted"/>
<keyword evidence="10" id="KW-1185">Reference proteome</keyword>
<evidence type="ECO:0000256" key="2">
    <source>
        <dbReference type="ARBA" id="ARBA00022729"/>
    </source>
</evidence>
<keyword evidence="3" id="KW-0472">Membrane</keyword>